<feature type="chain" id="PRO_5046177064" evidence="2">
    <location>
        <begin position="24"/>
        <end position="128"/>
    </location>
</feature>
<dbReference type="AlphaFoldDB" id="A0AB39ZM59"/>
<keyword evidence="1" id="KW-0175">Coiled coil</keyword>
<keyword evidence="2" id="KW-0732">Signal</keyword>
<accession>A0AB39ZM59</accession>
<gene>
    <name evidence="4" type="primary">LOC108016757</name>
</gene>
<evidence type="ECO:0000313" key="4">
    <source>
        <dbReference type="RefSeq" id="XP_016938992.2"/>
    </source>
</evidence>
<name>A0AB39ZM59_DROSZ</name>
<evidence type="ECO:0000256" key="1">
    <source>
        <dbReference type="SAM" id="Coils"/>
    </source>
</evidence>
<reference evidence="4" key="1">
    <citation type="submission" date="2025-08" db="UniProtKB">
        <authorList>
            <consortium name="RefSeq"/>
        </authorList>
    </citation>
    <scope>IDENTIFICATION</scope>
</reference>
<protein>
    <submittedName>
        <fullName evidence="4">Uncharacterized protein</fullName>
    </submittedName>
</protein>
<organism evidence="3 4">
    <name type="scientific">Drosophila suzukii</name>
    <name type="common">Spotted-wing drosophila fruit fly</name>
    <dbReference type="NCBI Taxonomy" id="28584"/>
    <lineage>
        <taxon>Eukaryota</taxon>
        <taxon>Metazoa</taxon>
        <taxon>Ecdysozoa</taxon>
        <taxon>Arthropoda</taxon>
        <taxon>Hexapoda</taxon>
        <taxon>Insecta</taxon>
        <taxon>Pterygota</taxon>
        <taxon>Neoptera</taxon>
        <taxon>Endopterygota</taxon>
        <taxon>Diptera</taxon>
        <taxon>Brachycera</taxon>
        <taxon>Muscomorpha</taxon>
        <taxon>Ephydroidea</taxon>
        <taxon>Drosophilidae</taxon>
        <taxon>Drosophila</taxon>
        <taxon>Sophophora</taxon>
    </lineage>
</organism>
<evidence type="ECO:0000313" key="3">
    <source>
        <dbReference type="Proteomes" id="UP001652628"/>
    </source>
</evidence>
<keyword evidence="3" id="KW-1185">Reference proteome</keyword>
<dbReference type="Proteomes" id="UP001652628">
    <property type="component" value="Chromosome X"/>
</dbReference>
<feature type="signal peptide" evidence="2">
    <location>
        <begin position="1"/>
        <end position="23"/>
    </location>
</feature>
<dbReference type="RefSeq" id="XP_016938992.2">
    <property type="nucleotide sequence ID" value="XM_017083503.4"/>
</dbReference>
<dbReference type="GeneID" id="108016757"/>
<evidence type="ECO:0000256" key="2">
    <source>
        <dbReference type="SAM" id="SignalP"/>
    </source>
</evidence>
<sequence length="128" mass="14850">MSSQWIIFVFVVAVTILSTGVKSEKQSSQSLLKEGDEQLNQILEAINELERQRVQENIKVPNSDTIKQRPNSKRLRWNRRRILPDLEDPEKSESRAWAVPTTITVIQGNPDYLNVNNYTPAPSPWWYN</sequence>
<proteinExistence type="predicted"/>
<feature type="coiled-coil region" evidence="1">
    <location>
        <begin position="32"/>
        <end position="59"/>
    </location>
</feature>